<proteinExistence type="predicted"/>
<comment type="caution">
    <text evidence="2">The sequence shown here is derived from an EMBL/GenBank/DDBJ whole genome shotgun (WGS) entry which is preliminary data.</text>
</comment>
<name>A0A931FCW0_9ACTN</name>
<dbReference type="RefSeq" id="WP_196194032.1">
    <property type="nucleotide sequence ID" value="NZ_JADPRT010000004.1"/>
</dbReference>
<organism evidence="2 4">
    <name type="scientific">Streptacidiphilus fuscans</name>
    <dbReference type="NCBI Taxonomy" id="2789292"/>
    <lineage>
        <taxon>Bacteria</taxon>
        <taxon>Bacillati</taxon>
        <taxon>Actinomycetota</taxon>
        <taxon>Actinomycetes</taxon>
        <taxon>Kitasatosporales</taxon>
        <taxon>Streptomycetaceae</taxon>
        <taxon>Streptacidiphilus</taxon>
    </lineage>
</organism>
<reference evidence="2" key="1">
    <citation type="submission" date="2020-11" db="EMBL/GenBank/DDBJ databases">
        <title>Isolation and identification of active actinomycetes.</title>
        <authorList>
            <person name="Yu B."/>
        </authorList>
    </citation>
    <scope>NUCLEOTIDE SEQUENCE</scope>
    <source>
        <strain evidence="2">NEAU-YB345</strain>
    </source>
</reference>
<dbReference type="Proteomes" id="UP000657385">
    <property type="component" value="Unassembled WGS sequence"/>
</dbReference>
<evidence type="ECO:0000313" key="4">
    <source>
        <dbReference type="Proteomes" id="UP000657385"/>
    </source>
</evidence>
<dbReference type="EMBL" id="JADPRT010000022">
    <property type="protein sequence ID" value="MBF9073352.1"/>
    <property type="molecule type" value="Genomic_DNA"/>
</dbReference>
<feature type="compositionally biased region" description="Low complexity" evidence="1">
    <location>
        <begin position="19"/>
        <end position="42"/>
    </location>
</feature>
<dbReference type="AlphaFoldDB" id="A0A931FCW0"/>
<accession>A0A931FCW0</accession>
<evidence type="ECO:0000313" key="3">
    <source>
        <dbReference type="EMBL" id="MBF9073352.1"/>
    </source>
</evidence>
<gene>
    <name evidence="2" type="ORF">I2501_12780</name>
    <name evidence="3" type="ORF">I2501_35595</name>
</gene>
<dbReference type="EMBL" id="JADPRT010000004">
    <property type="protein sequence ID" value="MBF9068898.1"/>
    <property type="molecule type" value="Genomic_DNA"/>
</dbReference>
<sequence>MTQPVMVLDDFPALDVPVAPARPTRPARPANAATPARPADAAPADHDADEDEVLALTGHCRMSMHFQL</sequence>
<evidence type="ECO:0000313" key="2">
    <source>
        <dbReference type="EMBL" id="MBF9068898.1"/>
    </source>
</evidence>
<evidence type="ECO:0000256" key="1">
    <source>
        <dbReference type="SAM" id="MobiDB-lite"/>
    </source>
</evidence>
<protein>
    <submittedName>
        <fullName evidence="2">Uncharacterized protein</fullName>
    </submittedName>
</protein>
<keyword evidence="4" id="KW-1185">Reference proteome</keyword>
<feature type="region of interest" description="Disordered" evidence="1">
    <location>
        <begin position="18"/>
        <end position="48"/>
    </location>
</feature>